<dbReference type="EMBL" id="RJKL01000001">
    <property type="protein sequence ID" value="ROP28102.1"/>
    <property type="molecule type" value="Genomic_DNA"/>
</dbReference>
<dbReference type="OrthoDB" id="3348828at2"/>
<gene>
    <name evidence="2" type="ORF">EDD30_0811</name>
</gene>
<name>A0A3N1GCU6_9ACTN</name>
<feature type="region of interest" description="Disordered" evidence="1">
    <location>
        <begin position="1"/>
        <end position="21"/>
    </location>
</feature>
<sequence>MTAPTATPAAESVARSLAAHPDGVTARDLATSAKVGNSTAAKILAAMEADGTATRIPGPTNGNRKSADIWRPAATTEEATVTTTTDEAPAATDDASAADEAPAATDTATTTDGAGSATATDDAPASTDEAAADAPTPTDGAAPNEAGNADGTDGKPVEAPVSGAPVSGAPSGAGDHLKIVMVAGVLGDHPDGVSAADLIETSGLRAAVVARVLTAMEVAGAAVRKPADKPDGVDLWVRGEADLDKVDLANAAPYRECVCTCGHKHRVKTGVAVTTMRRPGRTTGEINTDGSAKLGKGELERMVEAWMRDLGTGHDVTPTTVGKELGGRSSGACGNALNKLTAAGVVVMTSAAPAKFALADNPPAPSDAVAALMTRPVTTDEAVSDEAPATDDTPADATTDATTDEAPTTEEAATTADAPATNEAPAELADAA</sequence>
<proteinExistence type="predicted"/>
<dbReference type="RefSeq" id="WP_123678061.1">
    <property type="nucleotide sequence ID" value="NZ_RJKL01000001.1"/>
</dbReference>
<feature type="compositionally biased region" description="Low complexity" evidence="1">
    <location>
        <begin position="72"/>
        <end position="143"/>
    </location>
</feature>
<feature type="region of interest" description="Disordered" evidence="1">
    <location>
        <begin position="49"/>
        <end position="173"/>
    </location>
</feature>
<feature type="compositionally biased region" description="Low complexity" evidence="1">
    <location>
        <begin position="385"/>
        <end position="432"/>
    </location>
</feature>
<accession>A0A3N1GCU6</accession>
<organism evidence="2 3">
    <name type="scientific">Couchioplanes caeruleus</name>
    <dbReference type="NCBI Taxonomy" id="56438"/>
    <lineage>
        <taxon>Bacteria</taxon>
        <taxon>Bacillati</taxon>
        <taxon>Actinomycetota</taxon>
        <taxon>Actinomycetes</taxon>
        <taxon>Micromonosporales</taxon>
        <taxon>Micromonosporaceae</taxon>
        <taxon>Couchioplanes</taxon>
    </lineage>
</organism>
<dbReference type="Proteomes" id="UP000271683">
    <property type="component" value="Unassembled WGS sequence"/>
</dbReference>
<dbReference type="InterPro" id="IPR036388">
    <property type="entry name" value="WH-like_DNA-bd_sf"/>
</dbReference>
<evidence type="ECO:0000313" key="3">
    <source>
        <dbReference type="Proteomes" id="UP000271683"/>
    </source>
</evidence>
<dbReference type="Gene3D" id="1.10.10.10">
    <property type="entry name" value="Winged helix-like DNA-binding domain superfamily/Winged helix DNA-binding domain"/>
    <property type="match status" value="1"/>
</dbReference>
<evidence type="ECO:0000313" key="2">
    <source>
        <dbReference type="EMBL" id="ROP28102.1"/>
    </source>
</evidence>
<dbReference type="AlphaFoldDB" id="A0A3N1GCU6"/>
<comment type="caution">
    <text evidence="2">The sequence shown here is derived from an EMBL/GenBank/DDBJ whole genome shotgun (WGS) entry which is preliminary data.</text>
</comment>
<protein>
    <submittedName>
        <fullName evidence="2">Uncharacterized protein</fullName>
    </submittedName>
</protein>
<feature type="region of interest" description="Disordered" evidence="1">
    <location>
        <begin position="379"/>
        <end position="432"/>
    </location>
</feature>
<feature type="compositionally biased region" description="Low complexity" evidence="1">
    <location>
        <begin position="159"/>
        <end position="173"/>
    </location>
</feature>
<evidence type="ECO:0000256" key="1">
    <source>
        <dbReference type="SAM" id="MobiDB-lite"/>
    </source>
</evidence>
<reference evidence="2 3" key="1">
    <citation type="submission" date="2018-11" db="EMBL/GenBank/DDBJ databases">
        <title>Sequencing the genomes of 1000 actinobacteria strains.</title>
        <authorList>
            <person name="Klenk H.-P."/>
        </authorList>
    </citation>
    <scope>NUCLEOTIDE SEQUENCE [LARGE SCALE GENOMIC DNA]</scope>
    <source>
        <strain evidence="2 3">DSM 43634</strain>
    </source>
</reference>